<dbReference type="Ensembl" id="ENSELUT00000016025.3">
    <property type="protein sequence ID" value="ENSELUP00000002253.3"/>
    <property type="gene ID" value="ENSELUG00000003614.3"/>
</dbReference>
<dbReference type="Gene3D" id="3.30.70.330">
    <property type="match status" value="4"/>
</dbReference>
<reference evidence="10" key="3">
    <citation type="submission" date="2025-08" db="UniProtKB">
        <authorList>
            <consortium name="Ensembl"/>
        </authorList>
    </citation>
    <scope>IDENTIFICATION</scope>
</reference>
<evidence type="ECO:0000256" key="4">
    <source>
        <dbReference type="ARBA" id="ARBA00022737"/>
    </source>
</evidence>
<dbReference type="FunFam" id="3.30.70.330:FF:000021">
    <property type="entry name" value="Polyadenylate-binding protein"/>
    <property type="match status" value="1"/>
</dbReference>
<evidence type="ECO:0000256" key="2">
    <source>
        <dbReference type="ARBA" id="ARBA00008557"/>
    </source>
</evidence>
<keyword evidence="11" id="KW-1185">Reference proteome</keyword>
<dbReference type="CDD" id="cd12379">
    <property type="entry name" value="RRM2_I_PABPs"/>
    <property type="match status" value="1"/>
</dbReference>
<dbReference type="NCBIfam" id="TIGR01628">
    <property type="entry name" value="PABP-1234"/>
    <property type="match status" value="1"/>
</dbReference>
<evidence type="ECO:0000259" key="8">
    <source>
        <dbReference type="PROSITE" id="PS50102"/>
    </source>
</evidence>
<dbReference type="CDD" id="cd12380">
    <property type="entry name" value="RRM3_I_PABPs"/>
    <property type="match status" value="1"/>
</dbReference>
<dbReference type="FunFam" id="3.30.70.330:FF:000003">
    <property type="entry name" value="Polyadenylate-binding protein"/>
    <property type="match status" value="1"/>
</dbReference>
<dbReference type="InterPro" id="IPR036053">
    <property type="entry name" value="PABP-dom"/>
</dbReference>
<reference evidence="11" key="1">
    <citation type="journal article" date="2014" name="PLoS ONE">
        <title>The genome and linkage map of the northern pike (Esox lucius): conserved synteny revealed between the salmonid sister group and the Neoteleostei.</title>
        <authorList>
            <person name="Rondeau E.B."/>
            <person name="Minkley D.R."/>
            <person name="Leong J.S."/>
            <person name="Messmer A.M."/>
            <person name="Jantzen J.R."/>
            <person name="von Schalburg K.R."/>
            <person name="Lemon C."/>
            <person name="Bird N.H."/>
            <person name="Koop B.F."/>
        </authorList>
    </citation>
    <scope>NUCLEOTIDE SEQUENCE</scope>
</reference>
<dbReference type="SMART" id="SM00517">
    <property type="entry name" value="PolyA"/>
    <property type="match status" value="1"/>
</dbReference>
<dbReference type="SUPFAM" id="SSF54928">
    <property type="entry name" value="RNA-binding domain, RBD"/>
    <property type="match status" value="2"/>
</dbReference>
<name>A0A3P8XF63_ESOLU</name>
<dbReference type="Gene3D" id="1.10.1900.10">
    <property type="entry name" value="c-terminal domain of poly(a) binding protein"/>
    <property type="match status" value="1"/>
</dbReference>
<dbReference type="AlphaFoldDB" id="A0A3P8XF63"/>
<dbReference type="PROSITE" id="PS50102">
    <property type="entry name" value="RRM"/>
    <property type="match status" value="4"/>
</dbReference>
<dbReference type="InterPro" id="IPR006515">
    <property type="entry name" value="PABP_1234"/>
</dbReference>
<evidence type="ECO:0000313" key="10">
    <source>
        <dbReference type="Ensembl" id="ENSELUP00000002253.3"/>
    </source>
</evidence>
<dbReference type="FunFam" id="3.30.70.330:FF:000042">
    <property type="entry name" value="Polyadenylate-binding protein"/>
    <property type="match status" value="1"/>
</dbReference>
<evidence type="ECO:0000256" key="6">
    <source>
        <dbReference type="PROSITE-ProRule" id="PRU00176"/>
    </source>
</evidence>
<evidence type="ECO:0000256" key="5">
    <source>
        <dbReference type="ARBA" id="ARBA00022884"/>
    </source>
</evidence>
<dbReference type="InterPro" id="IPR003954">
    <property type="entry name" value="RRM_euk-type"/>
</dbReference>
<dbReference type="CDD" id="cd12378">
    <property type="entry name" value="RRM1_I_PABPs"/>
    <property type="match status" value="1"/>
</dbReference>
<evidence type="ECO:0000256" key="3">
    <source>
        <dbReference type="ARBA" id="ARBA00022490"/>
    </source>
</evidence>
<comment type="similarity">
    <text evidence="2 7">Belongs to the polyadenylate-binding protein type-1 family.</text>
</comment>
<dbReference type="Pfam" id="PF00076">
    <property type="entry name" value="RRM_1"/>
    <property type="match status" value="4"/>
</dbReference>
<keyword evidence="3 7" id="KW-0963">Cytoplasm</keyword>
<dbReference type="InterPro" id="IPR045305">
    <property type="entry name" value="RRM2_I_PABPs"/>
</dbReference>
<dbReference type="InterPro" id="IPR034364">
    <property type="entry name" value="PABP_RRM1"/>
</dbReference>
<dbReference type="InterPro" id="IPR012677">
    <property type="entry name" value="Nucleotide-bd_a/b_plait_sf"/>
</dbReference>
<keyword evidence="5 6" id="KW-0694">RNA-binding</keyword>
<feature type="domain" description="PABC" evidence="9">
    <location>
        <begin position="528"/>
        <end position="605"/>
    </location>
</feature>
<dbReference type="Bgee" id="ENSELUG00000003614">
    <property type="expression patterns" value="Expressed in spleen and 15 other cell types or tissues"/>
</dbReference>
<evidence type="ECO:0000259" key="9">
    <source>
        <dbReference type="PROSITE" id="PS51309"/>
    </source>
</evidence>
<dbReference type="InterPro" id="IPR035979">
    <property type="entry name" value="RBD_domain_sf"/>
</dbReference>
<dbReference type="SUPFAM" id="SSF63570">
    <property type="entry name" value="PABC (PABP) domain"/>
    <property type="match status" value="1"/>
</dbReference>
<dbReference type="FunFam" id="1.10.1900.10:FF:000001">
    <property type="entry name" value="Polyadenylate-binding protein"/>
    <property type="match status" value="1"/>
</dbReference>
<dbReference type="SMART" id="SM00361">
    <property type="entry name" value="RRM_1"/>
    <property type="match status" value="3"/>
</dbReference>
<dbReference type="InterPro" id="IPR000504">
    <property type="entry name" value="RRM_dom"/>
</dbReference>
<feature type="domain" description="RRM" evidence="8">
    <location>
        <begin position="191"/>
        <end position="268"/>
    </location>
</feature>
<accession>A0A3P8XF63</accession>
<dbReference type="PROSITE" id="PS51309">
    <property type="entry name" value="PABC"/>
    <property type="match status" value="1"/>
</dbReference>
<comment type="subcellular location">
    <subcellularLocation>
        <location evidence="1 7">Cytoplasm</location>
    </subcellularLocation>
</comment>
<evidence type="ECO:0000256" key="7">
    <source>
        <dbReference type="RuleBase" id="RU362004"/>
    </source>
</evidence>
<feature type="domain" description="RRM" evidence="8">
    <location>
        <begin position="99"/>
        <end position="175"/>
    </location>
</feature>
<reference evidence="10" key="2">
    <citation type="submission" date="2020-02" db="EMBL/GenBank/DDBJ databases">
        <title>Esox lucius (northern pike) genome, fEsoLuc1, primary haplotype.</title>
        <authorList>
            <person name="Myers G."/>
            <person name="Karagic N."/>
            <person name="Meyer A."/>
            <person name="Pippel M."/>
            <person name="Reichard M."/>
            <person name="Winkler S."/>
            <person name="Tracey A."/>
            <person name="Sims Y."/>
            <person name="Howe K."/>
            <person name="Rhie A."/>
            <person name="Formenti G."/>
            <person name="Durbin R."/>
            <person name="Fedrigo O."/>
            <person name="Jarvis E.D."/>
        </authorList>
    </citation>
    <scope>NUCLEOTIDE SEQUENCE [LARGE SCALE GENOMIC DNA]</scope>
</reference>
<reference evidence="10" key="4">
    <citation type="submission" date="2025-09" db="UniProtKB">
        <authorList>
            <consortium name="Ensembl"/>
        </authorList>
    </citation>
    <scope>IDENTIFICATION</scope>
</reference>
<dbReference type="FunFam" id="3.30.70.330:FF:000154">
    <property type="entry name" value="Polyadenylate-binding protein"/>
    <property type="match status" value="1"/>
</dbReference>
<feature type="domain" description="RRM" evidence="8">
    <location>
        <begin position="294"/>
        <end position="370"/>
    </location>
</feature>
<evidence type="ECO:0000313" key="11">
    <source>
        <dbReference type="Proteomes" id="UP000265140"/>
    </source>
</evidence>
<feature type="domain" description="RRM" evidence="8">
    <location>
        <begin position="11"/>
        <end position="89"/>
    </location>
</feature>
<dbReference type="PANTHER" id="PTHR24012">
    <property type="entry name" value="RNA BINDING PROTEIN"/>
    <property type="match status" value="1"/>
</dbReference>
<dbReference type="InterPro" id="IPR002004">
    <property type="entry name" value="PABP_HYD_C"/>
</dbReference>
<evidence type="ECO:0000256" key="1">
    <source>
        <dbReference type="ARBA" id="ARBA00004496"/>
    </source>
</evidence>
<dbReference type="SMART" id="SM00360">
    <property type="entry name" value="RRM"/>
    <property type="match status" value="4"/>
</dbReference>
<dbReference type="CDD" id="cd12381">
    <property type="entry name" value="RRM4_I_PABPs"/>
    <property type="match status" value="1"/>
</dbReference>
<sequence>MNPSAPSYPMASLYVGDLHQDITEAMLYEKFSPAGPILSIRVCRDMITRRSLGYAYVNFQQPADAERALDTMNFDVIKGRPLRIMWSQRDPSLRKSGVGNIFIKNLDKSIDNKALYDTFSAFGNILSCKVVCDENGSKGYGFVHFETQEAAERAIEKMNGMLLNDRKVFVGRFKSRKEREAELGARAREFTNVYIKNFGEDMDDEKLRELFGKYGPALSIRVMTDDSGKSRGFGFVSFERHEDAQRAVDEMNGKEFNGRQVYVGRAQKKGERQTELKRKFEQMKQDRMTRYQGVNLYVKNLDDGLDDERLRKEFSPFGTITSAKVMMEGGRSKGFGFVCFSSPEEATKAVTEMNGRIVATKPLYVALAQRKEERQAHLTNQYMQRMATVRAVPNPVLNPYQPAPPSGYFMAAIPQAQNRAAYYSTNQLAQLRPGPRWATQGVRPQRECSYQWIPDSMVCAPRLLCVKDSPLFPATQALSQRPAGATAAASPVRMPQYKYAAGVRNPQQHMASQPQVPMQQPAVHVQGQEPLTASMLAAAPPQEQKQMLGERLFPLIQNMHPSLAGKITGMLLEIDNSELLHMLESPESLRSKVDEAVAVLQAHQAKEAAQKPTNTAGVPS</sequence>
<dbReference type="GeneTree" id="ENSGT00940000160311"/>
<dbReference type="Pfam" id="PF00658">
    <property type="entry name" value="MLLE"/>
    <property type="match status" value="1"/>
</dbReference>
<keyword evidence="4" id="KW-0677">Repeat</keyword>
<proteinExistence type="inferred from homology"/>
<protein>
    <recommendedName>
        <fullName evidence="7">Polyadenylate-binding protein</fullName>
        <shortName evidence="7">PABP</shortName>
    </recommendedName>
</protein>
<organism evidence="10 11">
    <name type="scientific">Esox lucius</name>
    <name type="common">Northern pike</name>
    <dbReference type="NCBI Taxonomy" id="8010"/>
    <lineage>
        <taxon>Eukaryota</taxon>
        <taxon>Metazoa</taxon>
        <taxon>Chordata</taxon>
        <taxon>Craniata</taxon>
        <taxon>Vertebrata</taxon>
        <taxon>Euteleostomi</taxon>
        <taxon>Actinopterygii</taxon>
        <taxon>Neopterygii</taxon>
        <taxon>Teleostei</taxon>
        <taxon>Protacanthopterygii</taxon>
        <taxon>Esociformes</taxon>
        <taxon>Esocidae</taxon>
        <taxon>Esox</taxon>
    </lineage>
</organism>
<dbReference type="GO" id="GO:0003723">
    <property type="term" value="F:RNA binding"/>
    <property type="evidence" value="ECO:0007669"/>
    <property type="project" value="UniProtKB-UniRule"/>
</dbReference>
<dbReference type="Proteomes" id="UP000265140">
    <property type="component" value="Chromosome 16"/>
</dbReference>
<comment type="function">
    <text evidence="7">Binds the poly(A) tail of mRNA.</text>
</comment>
<dbReference type="GO" id="GO:0005737">
    <property type="term" value="C:cytoplasm"/>
    <property type="evidence" value="ECO:0007669"/>
    <property type="project" value="UniProtKB-SubCell"/>
</dbReference>